<evidence type="ECO:0000313" key="1">
    <source>
        <dbReference type="EMBL" id="KKR23924.1"/>
    </source>
</evidence>
<comment type="caution">
    <text evidence="1">The sequence shown here is derived from an EMBL/GenBank/DDBJ whole genome shotgun (WGS) entry which is preliminary data.</text>
</comment>
<protein>
    <submittedName>
        <fullName evidence="1">Uncharacterized protein</fullName>
    </submittedName>
</protein>
<organism evidence="1 2">
    <name type="scientific">Candidatus Yanofskybacteria bacterium GW2011_GWD2_39_48</name>
    <dbReference type="NCBI Taxonomy" id="1619031"/>
    <lineage>
        <taxon>Bacteria</taxon>
        <taxon>Candidatus Yanofskyibacteriota</taxon>
    </lineage>
</organism>
<proteinExistence type="predicted"/>
<gene>
    <name evidence="1" type="ORF">UT53_C0004G0022</name>
</gene>
<dbReference type="AlphaFoldDB" id="A0A0G0P6P0"/>
<dbReference type="Proteomes" id="UP000034764">
    <property type="component" value="Unassembled WGS sequence"/>
</dbReference>
<dbReference type="InterPro" id="IPR005358">
    <property type="entry name" value="Puta_zinc/iron-chelating_dom"/>
</dbReference>
<accession>A0A0G0P6P0</accession>
<dbReference type="Pfam" id="PF03692">
    <property type="entry name" value="CxxCxxCC"/>
    <property type="match status" value="1"/>
</dbReference>
<reference evidence="1 2" key="1">
    <citation type="journal article" date="2015" name="Nature">
        <title>rRNA introns, odd ribosomes, and small enigmatic genomes across a large radiation of phyla.</title>
        <authorList>
            <person name="Brown C.T."/>
            <person name="Hug L.A."/>
            <person name="Thomas B.C."/>
            <person name="Sharon I."/>
            <person name="Castelle C.J."/>
            <person name="Singh A."/>
            <person name="Wilkins M.J."/>
            <person name="Williams K.H."/>
            <person name="Banfield J.F."/>
        </authorList>
    </citation>
    <scope>NUCLEOTIDE SEQUENCE [LARGE SCALE GENOMIC DNA]</scope>
</reference>
<name>A0A0G0P6P0_9BACT</name>
<sequence length="114" mass="13223">MKERIGPCIDKECSECCNPIKVNRFFPDDKIPKDKEGTSLWTKKGELLVPDDNPDGQKIETYNCKNYDPETGKCQDYENRPDICKRSGCIDPSSEKSEEEQFKRLANQKFIKVR</sequence>
<evidence type="ECO:0000313" key="2">
    <source>
        <dbReference type="Proteomes" id="UP000034764"/>
    </source>
</evidence>
<dbReference type="EMBL" id="LBXD01000004">
    <property type="protein sequence ID" value="KKR23924.1"/>
    <property type="molecule type" value="Genomic_DNA"/>
</dbReference>